<feature type="region of interest" description="Disordered" evidence="3">
    <location>
        <begin position="1084"/>
        <end position="1157"/>
    </location>
</feature>
<evidence type="ECO:0000256" key="2">
    <source>
        <dbReference type="SAM" id="Coils"/>
    </source>
</evidence>
<feature type="region of interest" description="Disordered" evidence="3">
    <location>
        <begin position="1"/>
        <end position="134"/>
    </location>
</feature>
<feature type="compositionally biased region" description="Pro residues" evidence="3">
    <location>
        <begin position="1102"/>
        <end position="1130"/>
    </location>
</feature>
<evidence type="ECO:0000256" key="1">
    <source>
        <dbReference type="ARBA" id="ARBA00022581"/>
    </source>
</evidence>
<sequence>MPAPAQKAVGHTRGLGRNLGTERRTKEQKQQTRQREHQQTPGTADQDPGDVGDTRRHTETHGTQNPGQTSPTACPPRTTANRTGPSRGPPRGRRQRPRQPQPQPPSVHAPERPSHPPASARPSPRRALPTGFDHMPDEEQQAQLWIVHFEDRLGTEWLPPEPGRYRPYASRYSEVSPSAVLGLLDRWRDRSWTADEWRLVRAIAVNRNPRLPVLTAQAFLRRQCLLARRSGKVYKIESYLGPTADWKLRVAELEDRTGITEADIKQWVWILSPATADNKARRFLTSRCRKPVFLLDLLVAKDKNFRDHDIFARLITYIRTHYVHPDRPDEVLGGQHARYYGLAVTWKDFLILLHRLARYCRELWPAGTPLLADLVTDYINTVPPGSNGHTLTGLQARTAIFNQALWYFSQPPLVRPLDNMEHSWAAQRRLLCLVATCEPPLVVDMTGYRAIRSVLSTLEKSRDETRNAQRTTPTWPPYRRAVDGVDERRDPDDDLSRNVKAGILANAAGYEHDTVDRLLDTLGGSRPGAPPTTQTRALPPPPAPGPRANDNLMLLWAELVKTTRNAREAWIQFSSPPLPTMRPDSRVYAAMFTKLYAPVVRLPSGMTPGDSQAAFPVDDSNLSDFEVARLAPPTPHELYDHMLHRDGLVPAGPCLVVLIRHARTKEAALAYLRDSPHAEQIGALRAPILKATEEDLRRTSALPGGVFRAWIHMLCNTTSRRRGRAVPEHTAPFADVWEPGRNLNWTPRMGRIPLDFAIHEAVALTTVYQANNPPSPGRDWIPWHSIMGALATSRSLQSVQGQGFNTLKTTLAFLDIFERTQASMGVDLRAFELLCAMGRRALRVQGFKSVEGELVPRLFGVATELVLDQVIRLHGHAVASFKELVATIPEDEDYGYNDEGAGGMDQWETGAFARYRVVGRPLHRYMKLLAVCGDDREMVRVVDWLLDGWSQGYLGPGVRTAHSLAFRSLTKTFAYFATVGRELVEPDEMARLKGRLEELQRLEGCSWFWPEEGEVVPEGDIELDLMAIERWQELRPRIKEAIAVREEEEEAAAAAEAAEAAAAKELAAAASADWTEDPADWAEELAASASSASSAKSASPPESAPSPEEPPSSSPEPAPPPEPATPPEPASSPEESASSPGPAPPPEPAPSSASASS</sequence>
<feature type="compositionally biased region" description="Low complexity" evidence="3">
    <location>
        <begin position="117"/>
        <end position="129"/>
    </location>
</feature>
<dbReference type="Proteomes" id="UP001303889">
    <property type="component" value="Unassembled WGS sequence"/>
</dbReference>
<feature type="coiled-coil region" evidence="2">
    <location>
        <begin position="1038"/>
        <end position="1065"/>
    </location>
</feature>
<reference evidence="4" key="1">
    <citation type="journal article" date="2023" name="Mol. Phylogenet. Evol.">
        <title>Genome-scale phylogeny and comparative genomics of the fungal order Sordariales.</title>
        <authorList>
            <person name="Hensen N."/>
            <person name="Bonometti L."/>
            <person name="Westerberg I."/>
            <person name="Brannstrom I.O."/>
            <person name="Guillou S."/>
            <person name="Cros-Aarteil S."/>
            <person name="Calhoun S."/>
            <person name="Haridas S."/>
            <person name="Kuo A."/>
            <person name="Mondo S."/>
            <person name="Pangilinan J."/>
            <person name="Riley R."/>
            <person name="LaButti K."/>
            <person name="Andreopoulos B."/>
            <person name="Lipzen A."/>
            <person name="Chen C."/>
            <person name="Yan M."/>
            <person name="Daum C."/>
            <person name="Ng V."/>
            <person name="Clum A."/>
            <person name="Steindorff A."/>
            <person name="Ohm R.A."/>
            <person name="Martin F."/>
            <person name="Silar P."/>
            <person name="Natvig D.O."/>
            <person name="Lalanne C."/>
            <person name="Gautier V."/>
            <person name="Ament-Velasquez S.L."/>
            <person name="Kruys A."/>
            <person name="Hutchinson M.I."/>
            <person name="Powell A.J."/>
            <person name="Barry K."/>
            <person name="Miller A.N."/>
            <person name="Grigoriev I.V."/>
            <person name="Debuchy R."/>
            <person name="Gladieux P."/>
            <person name="Hiltunen Thoren M."/>
            <person name="Johannesson H."/>
        </authorList>
    </citation>
    <scope>NUCLEOTIDE SEQUENCE</scope>
    <source>
        <strain evidence="4">CBS 103.79</strain>
    </source>
</reference>
<reference evidence="4" key="2">
    <citation type="submission" date="2023-05" db="EMBL/GenBank/DDBJ databases">
        <authorList>
            <consortium name="Lawrence Berkeley National Laboratory"/>
            <person name="Steindorff A."/>
            <person name="Hensen N."/>
            <person name="Bonometti L."/>
            <person name="Westerberg I."/>
            <person name="Brannstrom I.O."/>
            <person name="Guillou S."/>
            <person name="Cros-Aarteil S."/>
            <person name="Calhoun S."/>
            <person name="Haridas S."/>
            <person name="Kuo A."/>
            <person name="Mondo S."/>
            <person name="Pangilinan J."/>
            <person name="Riley R."/>
            <person name="Labutti K."/>
            <person name="Andreopoulos B."/>
            <person name="Lipzen A."/>
            <person name="Chen C."/>
            <person name="Yanf M."/>
            <person name="Daum C."/>
            <person name="Ng V."/>
            <person name="Clum A."/>
            <person name="Ohm R."/>
            <person name="Martin F."/>
            <person name="Silar P."/>
            <person name="Natvig D."/>
            <person name="Lalanne C."/>
            <person name="Gautier V."/>
            <person name="Ament-Velasquez S.L."/>
            <person name="Kruys A."/>
            <person name="Hutchinson M.I."/>
            <person name="Powell A.J."/>
            <person name="Barry K."/>
            <person name="Miller A.N."/>
            <person name="Grigoriev I.V."/>
            <person name="Debuchy R."/>
            <person name="Gladieux P."/>
            <person name="Thoren M.H."/>
            <person name="Johannesson H."/>
        </authorList>
    </citation>
    <scope>NUCLEOTIDE SEQUENCE</scope>
    <source>
        <strain evidence="4">CBS 103.79</strain>
    </source>
</reference>
<evidence type="ECO:0000313" key="5">
    <source>
        <dbReference type="Proteomes" id="UP001303889"/>
    </source>
</evidence>
<feature type="compositionally biased region" description="Basic and acidic residues" evidence="3">
    <location>
        <begin position="480"/>
        <end position="495"/>
    </location>
</feature>
<feature type="region of interest" description="Disordered" evidence="3">
    <location>
        <begin position="519"/>
        <end position="548"/>
    </location>
</feature>
<protein>
    <submittedName>
        <fullName evidence="4">Uncharacterized protein</fullName>
    </submittedName>
</protein>
<feature type="region of interest" description="Disordered" evidence="3">
    <location>
        <begin position="460"/>
        <end position="495"/>
    </location>
</feature>
<keyword evidence="5" id="KW-1185">Reference proteome</keyword>
<keyword evidence="1" id="KW-0945">Host-virus interaction</keyword>
<dbReference type="PANTHER" id="PTHR13037">
    <property type="entry name" value="FORMIN"/>
    <property type="match status" value="1"/>
</dbReference>
<feature type="compositionally biased region" description="Polar residues" evidence="3">
    <location>
        <begin position="61"/>
        <end position="83"/>
    </location>
</feature>
<evidence type="ECO:0000313" key="4">
    <source>
        <dbReference type="EMBL" id="KAK3904670.1"/>
    </source>
</evidence>
<proteinExistence type="predicted"/>
<keyword evidence="2" id="KW-0175">Coiled coil</keyword>
<dbReference type="AlphaFoldDB" id="A0AAN6RVM1"/>
<evidence type="ECO:0000256" key="3">
    <source>
        <dbReference type="SAM" id="MobiDB-lite"/>
    </source>
</evidence>
<name>A0AAN6RVM1_9PEZI</name>
<feature type="compositionally biased region" description="Low complexity" evidence="3">
    <location>
        <begin position="1084"/>
        <end position="1101"/>
    </location>
</feature>
<feature type="compositionally biased region" description="Basic and acidic residues" evidence="3">
    <location>
        <begin position="20"/>
        <end position="38"/>
    </location>
</feature>
<comment type="caution">
    <text evidence="4">The sequence shown here is derived from an EMBL/GenBank/DDBJ whole genome shotgun (WGS) entry which is preliminary data.</text>
</comment>
<feature type="compositionally biased region" description="Low complexity" evidence="3">
    <location>
        <begin position="1131"/>
        <end position="1140"/>
    </location>
</feature>
<organism evidence="4 5">
    <name type="scientific">Staphylotrichum tortipilum</name>
    <dbReference type="NCBI Taxonomy" id="2831512"/>
    <lineage>
        <taxon>Eukaryota</taxon>
        <taxon>Fungi</taxon>
        <taxon>Dikarya</taxon>
        <taxon>Ascomycota</taxon>
        <taxon>Pezizomycotina</taxon>
        <taxon>Sordariomycetes</taxon>
        <taxon>Sordariomycetidae</taxon>
        <taxon>Sordariales</taxon>
        <taxon>Chaetomiaceae</taxon>
        <taxon>Staphylotrichum</taxon>
    </lineage>
</organism>
<dbReference type="EMBL" id="MU855388">
    <property type="protein sequence ID" value="KAK3904670.1"/>
    <property type="molecule type" value="Genomic_DNA"/>
</dbReference>
<gene>
    <name evidence="4" type="ORF">C8A05DRAFT_13462</name>
</gene>
<dbReference type="PANTHER" id="PTHR13037:SF24">
    <property type="entry name" value="POLYCOMB PROTEIN PCL-RELATED"/>
    <property type="match status" value="1"/>
</dbReference>
<accession>A0AAN6RVM1</accession>